<feature type="region of interest" description="Disordered" evidence="1">
    <location>
        <begin position="21"/>
        <end position="53"/>
    </location>
</feature>
<feature type="signal peptide" evidence="2">
    <location>
        <begin position="1"/>
        <end position="25"/>
    </location>
</feature>
<accession>A0A1G6YA77</accession>
<sequence length="72" mass="7236">MQMTRVAAAVVLLAALAACTPETPADPPAPAAAPAGVPLDPSRESGLPPAVGSDVIELDENGELVVHRLGDR</sequence>
<protein>
    <submittedName>
        <fullName evidence="3">Uncharacterized protein</fullName>
    </submittedName>
</protein>
<evidence type="ECO:0000313" key="4">
    <source>
        <dbReference type="Proteomes" id="UP000198546"/>
    </source>
</evidence>
<evidence type="ECO:0000313" key="3">
    <source>
        <dbReference type="EMBL" id="SDD87212.1"/>
    </source>
</evidence>
<dbReference type="RefSeq" id="WP_090592777.1">
    <property type="nucleotide sequence ID" value="NZ_LT629688.1"/>
</dbReference>
<keyword evidence="4" id="KW-1185">Reference proteome</keyword>
<gene>
    <name evidence="3" type="ORF">SAMN04489747_1943</name>
</gene>
<evidence type="ECO:0000256" key="2">
    <source>
        <dbReference type="SAM" id="SignalP"/>
    </source>
</evidence>
<dbReference type="EMBL" id="LT629688">
    <property type="protein sequence ID" value="SDD87212.1"/>
    <property type="molecule type" value="Genomic_DNA"/>
</dbReference>
<dbReference type="Proteomes" id="UP000198546">
    <property type="component" value="Chromosome i"/>
</dbReference>
<reference evidence="3 4" key="1">
    <citation type="submission" date="2016-10" db="EMBL/GenBank/DDBJ databases">
        <authorList>
            <person name="de Groot N.N."/>
        </authorList>
    </citation>
    <scope>NUCLEOTIDE SEQUENCE [LARGE SCALE GENOMIC DNA]</scope>
    <source>
        <strain evidence="3 4">MON 2.2</strain>
    </source>
</reference>
<name>A0A1G6YA77_9ACTN</name>
<feature type="chain" id="PRO_5009240517" evidence="2">
    <location>
        <begin position="26"/>
        <end position="72"/>
    </location>
</feature>
<evidence type="ECO:0000256" key="1">
    <source>
        <dbReference type="SAM" id="MobiDB-lite"/>
    </source>
</evidence>
<keyword evidence="2" id="KW-0732">Signal</keyword>
<dbReference type="AlphaFoldDB" id="A0A1G6YA77"/>
<proteinExistence type="predicted"/>
<dbReference type="PROSITE" id="PS51257">
    <property type="entry name" value="PROKAR_LIPOPROTEIN"/>
    <property type="match status" value="1"/>
</dbReference>
<organism evidence="3 4">
    <name type="scientific">Auraticoccus monumenti</name>
    <dbReference type="NCBI Taxonomy" id="675864"/>
    <lineage>
        <taxon>Bacteria</taxon>
        <taxon>Bacillati</taxon>
        <taxon>Actinomycetota</taxon>
        <taxon>Actinomycetes</taxon>
        <taxon>Propionibacteriales</taxon>
        <taxon>Propionibacteriaceae</taxon>
        <taxon>Auraticoccus</taxon>
    </lineage>
</organism>